<dbReference type="EnsemblMetazoa" id="AMEM012413-RA">
    <property type="protein sequence ID" value="AMEM012413-PA"/>
    <property type="gene ID" value="AMEM012413"/>
</dbReference>
<feature type="region of interest" description="Disordered" evidence="1">
    <location>
        <begin position="75"/>
        <end position="191"/>
    </location>
</feature>
<dbReference type="STRING" id="30066.A0A182VC26"/>
<organism evidence="3 4">
    <name type="scientific">Anopheles merus</name>
    <name type="common">Mosquito</name>
    <dbReference type="NCBI Taxonomy" id="30066"/>
    <lineage>
        <taxon>Eukaryota</taxon>
        <taxon>Metazoa</taxon>
        <taxon>Ecdysozoa</taxon>
        <taxon>Arthropoda</taxon>
        <taxon>Hexapoda</taxon>
        <taxon>Insecta</taxon>
        <taxon>Pterygota</taxon>
        <taxon>Neoptera</taxon>
        <taxon>Endopterygota</taxon>
        <taxon>Diptera</taxon>
        <taxon>Nematocera</taxon>
        <taxon>Culicoidea</taxon>
        <taxon>Culicidae</taxon>
        <taxon>Anophelinae</taxon>
        <taxon>Anopheles</taxon>
    </lineage>
</organism>
<evidence type="ECO:0000313" key="3">
    <source>
        <dbReference type="EnsemblMetazoa" id="AMEM012413-PA"/>
    </source>
</evidence>
<protein>
    <recommendedName>
        <fullName evidence="2">Coiled-coil domain-containing protein</fullName>
    </recommendedName>
</protein>
<sequence length="360" mass="41026">MDGAGATSLELHSESALKMDASFEEIIGQKAIQVSTEWNSEDSDTADEANDASEYKDVDYESKLSNVFSNMSLATSQSKLSMYSTESIEASDETHGQDAGRTPVQSDTEEEEDPDERYDGGNGSGSTSDSSDTLDAGSEEEQEEEEHEKQPIFTDRGGGDADLNLDSDPSSQIIKVNIAHKKRDSDPEAYKNWLKAKNEEIRKNREKELLAKQELQRQKEQDEEKRKEESKKKIKEWMERKKQDSTKKATNPKAAKERQHSQSSSSDHLYCDPDAKFKSWLLNVRKREEEKRLRAQTVKQLEKKIQDEKKKISDEIYQEWLKSAKHKPKPVPLNQGPHTLRGTVSQIFINPQPWKSNVEE</sequence>
<reference evidence="3" key="1">
    <citation type="submission" date="2020-05" db="UniProtKB">
        <authorList>
            <consortium name="EnsemblMetazoa"/>
        </authorList>
    </citation>
    <scope>IDENTIFICATION</scope>
    <source>
        <strain evidence="3">MAF</strain>
    </source>
</reference>
<evidence type="ECO:0000313" key="4">
    <source>
        <dbReference type="Proteomes" id="UP000075903"/>
    </source>
</evidence>
<dbReference type="GeneID" id="121593669"/>
<feature type="compositionally biased region" description="Acidic residues" evidence="1">
    <location>
        <begin position="137"/>
        <end position="146"/>
    </location>
</feature>
<dbReference type="Pfam" id="PF13904">
    <property type="entry name" value="CCDC34"/>
    <property type="match status" value="1"/>
</dbReference>
<feature type="compositionally biased region" description="Basic and acidic residues" evidence="1">
    <location>
        <begin position="209"/>
        <end position="247"/>
    </location>
</feature>
<keyword evidence="4" id="KW-1185">Reference proteome</keyword>
<accession>A0A182VC26</accession>
<feature type="compositionally biased region" description="Low complexity" evidence="1">
    <location>
        <begin position="125"/>
        <end position="136"/>
    </location>
</feature>
<dbReference type="VEuPathDB" id="VectorBase:AMEM21_009852"/>
<feature type="region of interest" description="Disordered" evidence="1">
    <location>
        <begin position="209"/>
        <end position="272"/>
    </location>
</feature>
<name>A0A182VC26_ANOME</name>
<feature type="compositionally biased region" description="Acidic residues" evidence="1">
    <location>
        <begin position="107"/>
        <end position="116"/>
    </location>
</feature>
<proteinExistence type="predicted"/>
<dbReference type="InterPro" id="IPR025259">
    <property type="entry name" value="CCDC34/181"/>
</dbReference>
<feature type="compositionally biased region" description="Polar residues" evidence="1">
    <location>
        <begin position="75"/>
        <end position="88"/>
    </location>
</feature>
<dbReference type="VEuPathDB" id="VectorBase:AMEM012413"/>
<feature type="compositionally biased region" description="Acidic residues" evidence="1">
    <location>
        <begin position="39"/>
        <end position="51"/>
    </location>
</feature>
<dbReference type="RefSeq" id="XP_041772170.1">
    <property type="nucleotide sequence ID" value="XM_041916236.1"/>
</dbReference>
<dbReference type="InterPro" id="IPR045323">
    <property type="entry name" value="CCDC34"/>
</dbReference>
<feature type="domain" description="Coiled-coil" evidence="2">
    <location>
        <begin position="188"/>
        <end position="354"/>
    </location>
</feature>
<feature type="region of interest" description="Disordered" evidence="1">
    <location>
        <begin position="34"/>
        <end position="56"/>
    </location>
</feature>
<dbReference type="PANTHER" id="PTHR23247">
    <property type="entry name" value="NY-REN-41 ANTIGEN L15 -RELATED"/>
    <property type="match status" value="1"/>
</dbReference>
<dbReference type="KEGG" id="amer:121593669"/>
<dbReference type="Proteomes" id="UP000075903">
    <property type="component" value="Unassembled WGS sequence"/>
</dbReference>
<dbReference type="PANTHER" id="PTHR23247:SF2">
    <property type="entry name" value="COILED-COIL DOMAIN-CONTAINING PROTEIN 34"/>
    <property type="match status" value="1"/>
</dbReference>
<evidence type="ECO:0000256" key="1">
    <source>
        <dbReference type="SAM" id="MobiDB-lite"/>
    </source>
</evidence>
<dbReference type="AlphaFoldDB" id="A0A182VC26"/>
<evidence type="ECO:0000259" key="2">
    <source>
        <dbReference type="Pfam" id="PF13904"/>
    </source>
</evidence>